<evidence type="ECO:0000256" key="3">
    <source>
        <dbReference type="PROSITE-ProRule" id="PRU00464"/>
    </source>
</evidence>
<feature type="short sequence motif" description="Histidine triad motif" evidence="2 3">
    <location>
        <begin position="99"/>
        <end position="103"/>
    </location>
</feature>
<dbReference type="PANTHER" id="PTHR46648">
    <property type="entry name" value="HIT FAMILY PROTEIN 1"/>
    <property type="match status" value="1"/>
</dbReference>
<dbReference type="InterPro" id="IPR011146">
    <property type="entry name" value="HIT-like"/>
</dbReference>
<sequence>MMQDCIFCKILKGEIISKIIDENEFAIAILDIQPASDGHILIIPKKHYRNFSLTDPIYLDGMMRLAKNMTFVLEEVFPNVLGFNYLMNSNSGAGQVVMHTHMHIIPKQNNDRGFVFKAIKEEGDISDIDEIYKKIATKTQKLKKSRLSKHYMV</sequence>
<evidence type="ECO:0000256" key="2">
    <source>
        <dbReference type="PIRSR" id="PIRSR601310-3"/>
    </source>
</evidence>
<dbReference type="Pfam" id="PF01230">
    <property type="entry name" value="HIT"/>
    <property type="match status" value="1"/>
</dbReference>
<gene>
    <name evidence="5" type="ORF">LH652_01335</name>
</gene>
<evidence type="ECO:0000259" key="4">
    <source>
        <dbReference type="PROSITE" id="PS51084"/>
    </source>
</evidence>
<dbReference type="PRINTS" id="PR00332">
    <property type="entry name" value="HISTRIAD"/>
</dbReference>
<reference evidence="5 6" key="1">
    <citation type="submission" date="2021-10" db="EMBL/GenBank/DDBJ databases">
        <title>Sequencing the mobilome of antimicrobial resistant bacterial isolates spanning a range of GC content: The potential of a sustainable low cost, low infrastructure approach for surveillance with Oxford Nanopore sequencing.</title>
        <authorList>
            <person name="Sands K."/>
        </authorList>
    </citation>
    <scope>NUCLEOTIDE SEQUENCE [LARGE SCALE GENOMIC DNA]</scope>
    <source>
        <strain evidence="5 6">MIN-202</strain>
    </source>
</reference>
<dbReference type="CDD" id="cd01277">
    <property type="entry name" value="HINT_subgroup"/>
    <property type="match status" value="1"/>
</dbReference>
<feature type="active site" description="Tele-AMP-histidine intermediate" evidence="1">
    <location>
        <position position="101"/>
    </location>
</feature>
<dbReference type="Proteomes" id="UP001201240">
    <property type="component" value="Unassembled WGS sequence"/>
</dbReference>
<proteinExistence type="predicted"/>
<feature type="domain" description="HIT" evidence="4">
    <location>
        <begin position="6"/>
        <end position="114"/>
    </location>
</feature>
<comment type="caution">
    <text evidence="5">The sequence shown here is derived from an EMBL/GenBank/DDBJ whole genome shotgun (WGS) entry which is preliminary data.</text>
</comment>
<dbReference type="InterPro" id="IPR019808">
    <property type="entry name" value="Histidine_triad_CS"/>
</dbReference>
<dbReference type="PROSITE" id="PS51084">
    <property type="entry name" value="HIT_2"/>
    <property type="match status" value="1"/>
</dbReference>
<dbReference type="InterPro" id="IPR001310">
    <property type="entry name" value="Histidine_triad_HIT"/>
</dbReference>
<dbReference type="SUPFAM" id="SSF54197">
    <property type="entry name" value="HIT-like"/>
    <property type="match status" value="1"/>
</dbReference>
<protein>
    <submittedName>
        <fullName evidence="5">HIT family protein</fullName>
    </submittedName>
</protein>
<evidence type="ECO:0000313" key="6">
    <source>
        <dbReference type="Proteomes" id="UP001201240"/>
    </source>
</evidence>
<organism evidence="5 6">
    <name type="scientific">Ureaplasma urealyticum</name>
    <name type="common">Ureaplasma urealyticum biotype 2</name>
    <dbReference type="NCBI Taxonomy" id="2130"/>
    <lineage>
        <taxon>Bacteria</taxon>
        <taxon>Bacillati</taxon>
        <taxon>Mycoplasmatota</taxon>
        <taxon>Mycoplasmoidales</taxon>
        <taxon>Mycoplasmoidaceae</taxon>
        <taxon>Ureaplasma</taxon>
    </lineage>
</organism>
<evidence type="ECO:0000313" key="5">
    <source>
        <dbReference type="EMBL" id="MCF1348940.1"/>
    </source>
</evidence>
<dbReference type="InterPro" id="IPR039384">
    <property type="entry name" value="HINT"/>
</dbReference>
<accession>A0ABD4SMU7</accession>
<dbReference type="EMBL" id="JAJBIS010000001">
    <property type="protein sequence ID" value="MCF1348940.1"/>
    <property type="molecule type" value="Genomic_DNA"/>
</dbReference>
<dbReference type="InterPro" id="IPR036265">
    <property type="entry name" value="HIT-like_sf"/>
</dbReference>
<dbReference type="Gene3D" id="3.30.428.10">
    <property type="entry name" value="HIT-like"/>
    <property type="match status" value="1"/>
</dbReference>
<dbReference type="AlphaFoldDB" id="A0ABD4SMU7"/>
<name>A0ABD4SMU7_UREUR</name>
<evidence type="ECO:0000256" key="1">
    <source>
        <dbReference type="PIRSR" id="PIRSR601310-1"/>
    </source>
</evidence>
<dbReference type="PROSITE" id="PS00892">
    <property type="entry name" value="HIT_1"/>
    <property type="match status" value="1"/>
</dbReference>
<dbReference type="PANTHER" id="PTHR46648:SF1">
    <property type="entry name" value="ADENOSINE 5'-MONOPHOSPHORAMIDASE HNT1"/>
    <property type="match status" value="1"/>
</dbReference>